<organism evidence="2 3">
    <name type="scientific">Hydrogenispora ethanolica</name>
    <dbReference type="NCBI Taxonomy" id="1082276"/>
    <lineage>
        <taxon>Bacteria</taxon>
        <taxon>Bacillati</taxon>
        <taxon>Bacillota</taxon>
        <taxon>Hydrogenispora</taxon>
    </lineage>
</organism>
<accession>A0A4R1RUM5</accession>
<dbReference type="Proteomes" id="UP000295008">
    <property type="component" value="Unassembled WGS sequence"/>
</dbReference>
<dbReference type="SUPFAM" id="SSF53067">
    <property type="entry name" value="Actin-like ATPase domain"/>
    <property type="match status" value="2"/>
</dbReference>
<dbReference type="InterPro" id="IPR052519">
    <property type="entry name" value="Euk-type_GlcNAc_Kinase"/>
</dbReference>
<keyword evidence="2" id="KW-0418">Kinase</keyword>
<evidence type="ECO:0000313" key="2">
    <source>
        <dbReference type="EMBL" id="TCL70084.1"/>
    </source>
</evidence>
<gene>
    <name evidence="2" type="ORF">EDC14_101073</name>
</gene>
<feature type="domain" description="ATPase BadF/BadG/BcrA/BcrD type" evidence="1">
    <location>
        <begin position="6"/>
        <end position="309"/>
    </location>
</feature>
<dbReference type="InterPro" id="IPR043129">
    <property type="entry name" value="ATPase_NBD"/>
</dbReference>
<evidence type="ECO:0000259" key="1">
    <source>
        <dbReference type="Pfam" id="PF01869"/>
    </source>
</evidence>
<dbReference type="Pfam" id="PF01869">
    <property type="entry name" value="BcrAD_BadFG"/>
    <property type="match status" value="1"/>
</dbReference>
<dbReference type="Gene3D" id="3.30.420.40">
    <property type="match status" value="2"/>
</dbReference>
<evidence type="ECO:0000313" key="3">
    <source>
        <dbReference type="Proteomes" id="UP000295008"/>
    </source>
</evidence>
<dbReference type="EMBL" id="SLUN01000010">
    <property type="protein sequence ID" value="TCL70084.1"/>
    <property type="molecule type" value="Genomic_DNA"/>
</dbReference>
<reference evidence="2 3" key="1">
    <citation type="submission" date="2019-03" db="EMBL/GenBank/DDBJ databases">
        <title>Genomic Encyclopedia of Type Strains, Phase IV (KMG-IV): sequencing the most valuable type-strain genomes for metagenomic binning, comparative biology and taxonomic classification.</title>
        <authorList>
            <person name="Goeker M."/>
        </authorList>
    </citation>
    <scope>NUCLEOTIDE SEQUENCE [LARGE SCALE GENOMIC DNA]</scope>
    <source>
        <strain evidence="2 3">LX-B</strain>
    </source>
</reference>
<dbReference type="PANTHER" id="PTHR43190:SF3">
    <property type="entry name" value="N-ACETYL-D-GLUCOSAMINE KINASE"/>
    <property type="match status" value="1"/>
</dbReference>
<keyword evidence="3" id="KW-1185">Reference proteome</keyword>
<protein>
    <submittedName>
        <fullName evidence="2">N-acetylglucosamine kinase-like BadF-type ATPase</fullName>
    </submittedName>
</protein>
<sequence>MARFVLGVDGGTTKTHCALFDTDGERIDFLPFGPTNHERLAGSFNELEEKLRELVREILGRNQLAIADLAASVFGLSGVDARFQREKIAQILRNIGFSRFILCNDAYLGVKAGSRSGMGIGVINGTGCSVCGIDPAGRMLQLNGQGEITGEPGGGGYLGSRATQAAYNFLFRGGPATRITDLLWQRLGIRSKFDLIDCLREKLEYGGLRLADLAPVIFQAANYGDRVALAILETMGTEIAASVNGVVRELAFAPDQPLEIVLAGSIAVKGENPAALNRLQREVRAAQPGRVLNFIVLNQSPVAGAVVWALQEVRRDNALYDKVVAQL</sequence>
<dbReference type="AlphaFoldDB" id="A0A4R1RUM5"/>
<dbReference type="InterPro" id="IPR002731">
    <property type="entry name" value="ATPase_BadF"/>
</dbReference>
<proteinExistence type="predicted"/>
<comment type="caution">
    <text evidence="2">The sequence shown here is derived from an EMBL/GenBank/DDBJ whole genome shotgun (WGS) entry which is preliminary data.</text>
</comment>
<dbReference type="RefSeq" id="WP_243662883.1">
    <property type="nucleotide sequence ID" value="NZ_SLUN01000010.1"/>
</dbReference>
<keyword evidence="2" id="KW-0808">Transferase</keyword>
<name>A0A4R1RUM5_HYDET</name>
<dbReference type="PANTHER" id="PTHR43190">
    <property type="entry name" value="N-ACETYL-D-GLUCOSAMINE KINASE"/>
    <property type="match status" value="1"/>
</dbReference>
<dbReference type="GO" id="GO:0016301">
    <property type="term" value="F:kinase activity"/>
    <property type="evidence" value="ECO:0007669"/>
    <property type="project" value="UniProtKB-KW"/>
</dbReference>